<dbReference type="Proteomes" id="UP000295097">
    <property type="component" value="Unassembled WGS sequence"/>
</dbReference>
<comment type="caution">
    <text evidence="1">The sequence shown here is derived from an EMBL/GenBank/DDBJ whole genome shotgun (WGS) entry which is preliminary data.</text>
</comment>
<keyword evidence="2" id="KW-1185">Reference proteome</keyword>
<dbReference type="AlphaFoldDB" id="A0A4R3NPV3"/>
<dbReference type="EMBL" id="SMAR01000019">
    <property type="protein sequence ID" value="TCT37273.1"/>
    <property type="molecule type" value="Genomic_DNA"/>
</dbReference>
<organism evidence="1 2">
    <name type="scientific">Martelella mediterranea</name>
    <dbReference type="NCBI Taxonomy" id="293089"/>
    <lineage>
        <taxon>Bacteria</taxon>
        <taxon>Pseudomonadati</taxon>
        <taxon>Pseudomonadota</taxon>
        <taxon>Alphaproteobacteria</taxon>
        <taxon>Hyphomicrobiales</taxon>
        <taxon>Aurantimonadaceae</taxon>
        <taxon>Martelella</taxon>
    </lineage>
</organism>
<evidence type="ECO:0000313" key="2">
    <source>
        <dbReference type="Proteomes" id="UP000295097"/>
    </source>
</evidence>
<gene>
    <name evidence="1" type="ORF">EDC90_101910</name>
</gene>
<accession>A0A4R3NPV3</accession>
<dbReference type="RefSeq" id="WP_132312109.1">
    <property type="nucleotide sequence ID" value="NZ_SMAR01000019.1"/>
</dbReference>
<reference evidence="1 2" key="1">
    <citation type="submission" date="2019-03" db="EMBL/GenBank/DDBJ databases">
        <title>Freshwater and sediment microbial communities from various areas in North America, analyzing microbe dynamics in response to fracking.</title>
        <authorList>
            <person name="Lamendella R."/>
        </authorList>
    </citation>
    <scope>NUCLEOTIDE SEQUENCE [LARGE SCALE GENOMIC DNA]</scope>
    <source>
        <strain evidence="1 2">175.2</strain>
    </source>
</reference>
<name>A0A4R3NPV3_9HYPH</name>
<dbReference type="InterPro" id="IPR036410">
    <property type="entry name" value="HSP_DnaJ_Cys-rich_dom_sf"/>
</dbReference>
<proteinExistence type="predicted"/>
<sequence>MTALLFLTTFETSTSDRSKTMNAMPRVTRLICPECKGEGYLRFNECRCRTCAGNGRVSVADAMHYGIHCRKTAEAMGPGPLRDPVRQELYLLADQIFETLGVVAPWRSHRSQSADPVMPVAITKTIKLRILDLWETELLTTEEIGRVCRIPEADVCRVLDAAGRGDD</sequence>
<dbReference type="Gene3D" id="6.20.20.10">
    <property type="match status" value="1"/>
</dbReference>
<protein>
    <submittedName>
        <fullName evidence="1">Uncharacterized protein</fullName>
    </submittedName>
</protein>
<evidence type="ECO:0000313" key="1">
    <source>
        <dbReference type="EMBL" id="TCT37273.1"/>
    </source>
</evidence>
<dbReference type="SUPFAM" id="SSF57938">
    <property type="entry name" value="DnaJ/Hsp40 cysteine-rich domain"/>
    <property type="match status" value="1"/>
</dbReference>